<feature type="compositionally biased region" description="Basic and acidic residues" evidence="1">
    <location>
        <begin position="91"/>
        <end position="109"/>
    </location>
</feature>
<organism evidence="3 4">
    <name type="scientific">Pelobates cultripes</name>
    <name type="common">Western spadefoot toad</name>
    <dbReference type="NCBI Taxonomy" id="61616"/>
    <lineage>
        <taxon>Eukaryota</taxon>
        <taxon>Metazoa</taxon>
        <taxon>Chordata</taxon>
        <taxon>Craniata</taxon>
        <taxon>Vertebrata</taxon>
        <taxon>Euteleostomi</taxon>
        <taxon>Amphibia</taxon>
        <taxon>Batrachia</taxon>
        <taxon>Anura</taxon>
        <taxon>Pelobatoidea</taxon>
        <taxon>Pelobatidae</taxon>
        <taxon>Pelobates</taxon>
    </lineage>
</organism>
<dbReference type="SUPFAM" id="SSF48726">
    <property type="entry name" value="Immunoglobulin"/>
    <property type="match status" value="1"/>
</dbReference>
<feature type="compositionally biased region" description="Basic and acidic residues" evidence="1">
    <location>
        <begin position="186"/>
        <end position="218"/>
    </location>
</feature>
<protein>
    <submittedName>
        <fullName evidence="3">Leucine zipper 4-like, partial</fullName>
    </submittedName>
</protein>
<dbReference type="AlphaFoldDB" id="A0AAD1VJT4"/>
<sequence>MHRSEDNLHRSENNLHCSENNLHHSENNLHSSENNLHHSENNPHHCKNNPHHSENNPHHFENNLHHSENNLHRSENNLHHSENNLHSSENNLHHSENNLHSSENHLHNSENNLHHFENNLHHSENNLHRSENNSHHFENNLHHSENNLHHSENNLHHFENNLHHSENNPHRSKNNLHHFENNLHHSENNLHHSENNLHHSENNPHRSENNLHHSENNPHRSKNNLHHSENSLLPSKSMYCTLLIFSAAHPLRDPQLVNFQEMVVRSLMVVAVWICLSPLLCTASNEVRYVAINQSELLNIPVNGTDHVEWKTDDKVLNNRMKSYCGSIIKCQLYPNWSLLVTDVESFGERTYTYTTYTDLGKKKLHGEFKVIVIEKVKTPEISYECSTKKLQCVVPSGNVSSITITWNGQKKPSFNEHQTLIQVEISTKKAINVSCVAKGMLNQMEKTVWMDCTNFWTIYMILGATGGGIAFIIFLILLIYCIKLRCGKTHRRDAISLFITMYI</sequence>
<feature type="compositionally biased region" description="Basic and acidic residues" evidence="1">
    <location>
        <begin position="51"/>
        <end position="65"/>
    </location>
</feature>
<evidence type="ECO:0000313" key="4">
    <source>
        <dbReference type="Proteomes" id="UP001295444"/>
    </source>
</evidence>
<dbReference type="SUPFAM" id="SSF57997">
    <property type="entry name" value="Tropomyosin"/>
    <property type="match status" value="1"/>
</dbReference>
<dbReference type="InterPro" id="IPR036179">
    <property type="entry name" value="Ig-like_dom_sf"/>
</dbReference>
<evidence type="ECO:0000256" key="2">
    <source>
        <dbReference type="SAM" id="Phobius"/>
    </source>
</evidence>
<reference evidence="3" key="1">
    <citation type="submission" date="2022-03" db="EMBL/GenBank/DDBJ databases">
        <authorList>
            <person name="Alioto T."/>
            <person name="Alioto T."/>
            <person name="Gomez Garrido J."/>
        </authorList>
    </citation>
    <scope>NUCLEOTIDE SEQUENCE</scope>
</reference>
<keyword evidence="2" id="KW-1133">Transmembrane helix</keyword>
<evidence type="ECO:0000313" key="3">
    <source>
        <dbReference type="EMBL" id="CAH2218640.1"/>
    </source>
</evidence>
<feature type="region of interest" description="Disordered" evidence="1">
    <location>
        <begin position="78"/>
        <end position="109"/>
    </location>
</feature>
<feature type="region of interest" description="Disordered" evidence="1">
    <location>
        <begin position="18"/>
        <end position="65"/>
    </location>
</feature>
<name>A0AAD1VJT4_PELCU</name>
<feature type="transmembrane region" description="Helical" evidence="2">
    <location>
        <begin position="457"/>
        <end position="483"/>
    </location>
</feature>
<keyword evidence="4" id="KW-1185">Reference proteome</keyword>
<gene>
    <name evidence="3" type="ORF">PECUL_23A044278</name>
</gene>
<dbReference type="InterPro" id="IPR013783">
    <property type="entry name" value="Ig-like_fold"/>
</dbReference>
<keyword evidence="2" id="KW-0812">Transmembrane</keyword>
<proteinExistence type="predicted"/>
<feature type="region of interest" description="Disordered" evidence="1">
    <location>
        <begin position="186"/>
        <end position="230"/>
    </location>
</feature>
<dbReference type="Gene3D" id="1.20.5.170">
    <property type="match status" value="1"/>
</dbReference>
<dbReference type="EMBL" id="OW240912">
    <property type="protein sequence ID" value="CAH2218640.1"/>
    <property type="molecule type" value="Genomic_DNA"/>
</dbReference>
<keyword evidence="2" id="KW-0472">Membrane</keyword>
<dbReference type="Proteomes" id="UP001295444">
    <property type="component" value="Chromosome 01"/>
</dbReference>
<dbReference type="Gene3D" id="2.60.40.10">
    <property type="entry name" value="Immunoglobulins"/>
    <property type="match status" value="1"/>
</dbReference>
<feature type="region of interest" description="Disordered" evidence="1">
    <location>
        <begin position="125"/>
        <end position="148"/>
    </location>
</feature>
<accession>A0AAD1VJT4</accession>
<evidence type="ECO:0000256" key="1">
    <source>
        <dbReference type="SAM" id="MobiDB-lite"/>
    </source>
</evidence>